<sequence length="310" mass="34747">MCELEKNGEGEQNGRKRAGYKSPLSHHLARVINAVFAEGRDFASRWLSAQALFTMISTDTGGEIHRLETSPPEPDQTGRAGLYVLYKAISLRSVTLILKQPQLTFHWEESRQAKAPARNSRRRLVLISVRKLFCATVLNRQKTALCYSATSGSIILTTFLLENFCMLQCYIWLHCFSQHFGQKTVLCYSATSGCAAFHHILVRKLLRYSATFGCIAFHNILVGKLFQAIVLHLVALPLPHFGRKTVLRYSATSSCVAFHHILVGKLFYAIVLHLVALPLPHFGRKTVLRYSATSGCVAFTTFRSENCSPL</sequence>
<name>A0AAE1AFT2_9GAST</name>
<evidence type="ECO:0000313" key="3">
    <source>
        <dbReference type="EMBL" id="KAK3786817.1"/>
    </source>
</evidence>
<feature type="transmembrane region" description="Helical" evidence="2">
    <location>
        <begin position="210"/>
        <end position="236"/>
    </location>
</feature>
<comment type="caution">
    <text evidence="3">The sequence shown here is derived from an EMBL/GenBank/DDBJ whole genome shotgun (WGS) entry which is preliminary data.</text>
</comment>
<reference evidence="3" key="1">
    <citation type="journal article" date="2023" name="G3 (Bethesda)">
        <title>A reference genome for the long-term kleptoplast-retaining sea slug Elysia crispata morphotype clarki.</title>
        <authorList>
            <person name="Eastman K.E."/>
            <person name="Pendleton A.L."/>
            <person name="Shaikh M.A."/>
            <person name="Suttiyut T."/>
            <person name="Ogas R."/>
            <person name="Tomko P."/>
            <person name="Gavelis G."/>
            <person name="Widhalm J.R."/>
            <person name="Wisecaver J.H."/>
        </authorList>
    </citation>
    <scope>NUCLEOTIDE SEQUENCE</scope>
    <source>
        <strain evidence="3">ECLA1</strain>
    </source>
</reference>
<accession>A0AAE1AFT2</accession>
<protein>
    <submittedName>
        <fullName evidence="3">Uncharacterized protein</fullName>
    </submittedName>
</protein>
<evidence type="ECO:0000256" key="2">
    <source>
        <dbReference type="SAM" id="Phobius"/>
    </source>
</evidence>
<keyword evidence="2" id="KW-1133">Transmembrane helix</keyword>
<dbReference type="Proteomes" id="UP001283361">
    <property type="component" value="Unassembled WGS sequence"/>
</dbReference>
<proteinExistence type="predicted"/>
<feature type="compositionally biased region" description="Basic and acidic residues" evidence="1">
    <location>
        <begin position="1"/>
        <end position="14"/>
    </location>
</feature>
<dbReference type="EMBL" id="JAWDGP010001944">
    <property type="protein sequence ID" value="KAK3786817.1"/>
    <property type="molecule type" value="Genomic_DNA"/>
</dbReference>
<keyword evidence="2" id="KW-0472">Membrane</keyword>
<evidence type="ECO:0000313" key="4">
    <source>
        <dbReference type="Proteomes" id="UP001283361"/>
    </source>
</evidence>
<keyword evidence="4" id="KW-1185">Reference proteome</keyword>
<organism evidence="3 4">
    <name type="scientific">Elysia crispata</name>
    <name type="common">lettuce slug</name>
    <dbReference type="NCBI Taxonomy" id="231223"/>
    <lineage>
        <taxon>Eukaryota</taxon>
        <taxon>Metazoa</taxon>
        <taxon>Spiralia</taxon>
        <taxon>Lophotrochozoa</taxon>
        <taxon>Mollusca</taxon>
        <taxon>Gastropoda</taxon>
        <taxon>Heterobranchia</taxon>
        <taxon>Euthyneura</taxon>
        <taxon>Panpulmonata</taxon>
        <taxon>Sacoglossa</taxon>
        <taxon>Placobranchoidea</taxon>
        <taxon>Plakobranchidae</taxon>
        <taxon>Elysia</taxon>
    </lineage>
</organism>
<keyword evidence="2" id="KW-0812">Transmembrane</keyword>
<gene>
    <name evidence="3" type="ORF">RRG08_061368</name>
</gene>
<feature type="transmembrane region" description="Helical" evidence="2">
    <location>
        <begin position="256"/>
        <end position="279"/>
    </location>
</feature>
<dbReference type="AlphaFoldDB" id="A0AAE1AFT2"/>
<evidence type="ECO:0000256" key="1">
    <source>
        <dbReference type="SAM" id="MobiDB-lite"/>
    </source>
</evidence>
<feature type="region of interest" description="Disordered" evidence="1">
    <location>
        <begin position="1"/>
        <end position="20"/>
    </location>
</feature>